<feature type="transmembrane region" description="Helical" evidence="1">
    <location>
        <begin position="7"/>
        <end position="28"/>
    </location>
</feature>
<accession>Q31AK8</accession>
<dbReference type="HOGENOM" id="CLU_2344368_0_0_3"/>
<dbReference type="OrthoDB" id="541559at2"/>
<evidence type="ECO:0000256" key="1">
    <source>
        <dbReference type="SAM" id="Phobius"/>
    </source>
</evidence>
<protein>
    <submittedName>
        <fullName evidence="2">Virion host shutoff protein-like protein</fullName>
    </submittedName>
</protein>
<dbReference type="Proteomes" id="UP000002715">
    <property type="component" value="Chromosome"/>
</dbReference>
<dbReference type="AlphaFoldDB" id="Q31AK8"/>
<organism evidence="2 3">
    <name type="scientific">Prochlorococcus marinus (strain MIT 9312)</name>
    <dbReference type="NCBI Taxonomy" id="74546"/>
    <lineage>
        <taxon>Bacteria</taxon>
        <taxon>Bacillati</taxon>
        <taxon>Cyanobacteriota</taxon>
        <taxon>Cyanophyceae</taxon>
        <taxon>Synechococcales</taxon>
        <taxon>Prochlorococcaceae</taxon>
        <taxon>Prochlorococcus</taxon>
    </lineage>
</organism>
<dbReference type="EMBL" id="CP000111">
    <property type="protein sequence ID" value="ABB50087.1"/>
    <property type="molecule type" value="Genomic_DNA"/>
</dbReference>
<keyword evidence="1" id="KW-1133">Transmembrane helix</keyword>
<keyword evidence="1" id="KW-0812">Transmembrane</keyword>
<keyword evidence="1" id="KW-0472">Membrane</keyword>
<reference evidence="3" key="1">
    <citation type="submission" date="2005-07" db="EMBL/GenBank/DDBJ databases">
        <title>Complete sequence of Prochlorococcus marinus str. MIT 9312.</title>
        <authorList>
            <consortium name="US DOE Joint Genome Institute"/>
            <person name="Copeland A."/>
            <person name="Lucas S."/>
            <person name="Lapidus A."/>
            <person name="Barry K."/>
            <person name="Detter J.C."/>
            <person name="Glavina T."/>
            <person name="Hammon N."/>
            <person name="Israni S."/>
            <person name="Pitluck S."/>
            <person name="Thiel J."/>
            <person name="Schmutz J."/>
            <person name="Larimer F."/>
            <person name="Land M."/>
            <person name="Kyrpides N."/>
            <person name="Lykidis A."/>
            <person name="Richardson P."/>
        </authorList>
    </citation>
    <scope>NUCLEOTIDE SEQUENCE [LARGE SCALE GENOMIC DNA]</scope>
    <source>
        <strain evidence="3">MIT 9312</strain>
    </source>
</reference>
<proteinExistence type="predicted"/>
<sequence>MKKFYKFIKSFLFVSIWLILSSFLTQFWNTFHWEYIYLNCRIIFDKEFWFIAEKILFGFDIGYWLEESLKFLSYELPKESFKYFPIYFVLKFIWIKN</sequence>
<evidence type="ECO:0000313" key="2">
    <source>
        <dbReference type="EMBL" id="ABB50087.1"/>
    </source>
</evidence>
<evidence type="ECO:0000313" key="3">
    <source>
        <dbReference type="Proteomes" id="UP000002715"/>
    </source>
</evidence>
<name>Q31AK8_PROM9</name>
<dbReference type="KEGG" id="pmi:PMT9312_1028"/>
<gene>
    <name evidence="2" type="ordered locus">PMT9312_1028</name>
</gene>